<feature type="compositionally biased region" description="Low complexity" evidence="2">
    <location>
        <begin position="365"/>
        <end position="388"/>
    </location>
</feature>
<feature type="region of interest" description="Disordered" evidence="2">
    <location>
        <begin position="729"/>
        <end position="751"/>
    </location>
</feature>
<protein>
    <recommendedName>
        <fullName evidence="3">C3H1-type domain-containing protein</fullName>
    </recommendedName>
</protein>
<dbReference type="GO" id="GO:0008270">
    <property type="term" value="F:zinc ion binding"/>
    <property type="evidence" value="ECO:0007669"/>
    <property type="project" value="UniProtKB-KW"/>
</dbReference>
<feature type="region of interest" description="Disordered" evidence="2">
    <location>
        <begin position="285"/>
        <end position="388"/>
    </location>
</feature>
<feature type="compositionally biased region" description="Low complexity" evidence="2">
    <location>
        <begin position="285"/>
        <end position="319"/>
    </location>
</feature>
<proteinExistence type="predicted"/>
<name>A0A7S1G671_9STRA</name>
<organism evidence="4">
    <name type="scientific">Bicosoecida sp. CB-2014</name>
    <dbReference type="NCBI Taxonomy" id="1486930"/>
    <lineage>
        <taxon>Eukaryota</taxon>
        <taxon>Sar</taxon>
        <taxon>Stramenopiles</taxon>
        <taxon>Bigyra</taxon>
        <taxon>Opalozoa</taxon>
        <taxon>Bicosoecida</taxon>
    </lineage>
</organism>
<evidence type="ECO:0000313" key="4">
    <source>
        <dbReference type="EMBL" id="CAD8910131.1"/>
    </source>
</evidence>
<evidence type="ECO:0000256" key="1">
    <source>
        <dbReference type="PROSITE-ProRule" id="PRU00723"/>
    </source>
</evidence>
<feature type="domain" description="C3H1-type" evidence="3">
    <location>
        <begin position="776"/>
        <end position="804"/>
    </location>
</feature>
<feature type="region of interest" description="Disordered" evidence="2">
    <location>
        <begin position="236"/>
        <end position="264"/>
    </location>
</feature>
<evidence type="ECO:0000256" key="2">
    <source>
        <dbReference type="SAM" id="MobiDB-lite"/>
    </source>
</evidence>
<feature type="compositionally biased region" description="Basic residues" evidence="2">
    <location>
        <begin position="244"/>
        <end position="253"/>
    </location>
</feature>
<feature type="compositionally biased region" description="Low complexity" evidence="2">
    <location>
        <begin position="414"/>
        <end position="427"/>
    </location>
</feature>
<dbReference type="AlphaFoldDB" id="A0A7S1G671"/>
<sequence length="810" mass="82809">MSGAVVAERGATRHEADLLRDSLQDVARKFATQTHNLYVLAAHHAKFTGVHPLAGVEVKGEAVGAPAMAASDLPKVAPTPFERDLLQFVDQHGGIGKQEAVRNFVRKLSADLQLQQRLLLLHVLLSTRRDVLQRFAEEKGIGALKKWIKDGGPQGLGEADKVVVLEQTLQVLLRLPATIEQVAAANIAGHVGKLSRVQTEGKVVDGVPLAPTYPEAVRLIELADMLCKHWMALAERKKGSDKSKGKKNKKSKHKGSDKAAKSAVGGAGAAVSKATSPTAAAAAAAAPAAKPSKPATTAAPSKPVGASSRRGRASGPSLARRQREAASHAPEAKRSRTDGAGDSTASAKAVAVKRARSPDAPSGEPAAKSRPGGGASPSAANGQGAAGAMSPPLGFTPFRGAVSRVVMPASAVPSAAGGVGTGAAEDGSSGGIDIAGAPPKRKKKKKTLTWAPDAELCKIKVFESEFEESLPPARGGYRAAEHDEGAILRKRMTDGQVDDGDDFWGSDSTVQQTLEPTIPWRAPPKVQGFVAAPELVSQALSVQRRRLVKTMEAVYKEDHVPLNPVEDKEAHAAADEPAGPPPKAFPAYVGGKTAQQILHPDPSPTTAPAVPGTMTAADIVKVMSALTNSGVGVSAPFASATITSGMDFNAAMASMQNAASYVSQQSAPGSLMGAPPPVAPAPSVGGSVLGSAPAASRWGAPGSAAGGGLLPPPSIGAGAGAGGGLLAPPTSVSAPYQPSTGGYGGARSRRRWDSDAAVGGGNAGGMAGGMAGGYRPQSQMPCKHFGTSYGCRHGSGCRFFHDYAKFPHGR</sequence>
<evidence type="ECO:0000259" key="3">
    <source>
        <dbReference type="PROSITE" id="PS50103"/>
    </source>
</evidence>
<keyword evidence="1" id="KW-0863">Zinc-finger</keyword>
<feature type="zinc finger region" description="C3H1-type" evidence="1">
    <location>
        <begin position="776"/>
        <end position="804"/>
    </location>
</feature>
<keyword evidence="1" id="KW-0479">Metal-binding</keyword>
<feature type="compositionally biased region" description="Polar residues" evidence="2">
    <location>
        <begin position="730"/>
        <end position="740"/>
    </location>
</feature>
<gene>
    <name evidence="4" type="ORF">BSP0115_LOCUS3335</name>
</gene>
<keyword evidence="1" id="KW-0862">Zinc</keyword>
<feature type="region of interest" description="Disordered" evidence="2">
    <location>
        <begin position="414"/>
        <end position="443"/>
    </location>
</feature>
<feature type="compositionally biased region" description="Basic and acidic residues" evidence="2">
    <location>
        <begin position="321"/>
        <end position="339"/>
    </location>
</feature>
<accession>A0A7S1G671</accession>
<reference evidence="4" key="1">
    <citation type="submission" date="2021-01" db="EMBL/GenBank/DDBJ databases">
        <authorList>
            <person name="Corre E."/>
            <person name="Pelletier E."/>
            <person name="Niang G."/>
            <person name="Scheremetjew M."/>
            <person name="Finn R."/>
            <person name="Kale V."/>
            <person name="Holt S."/>
            <person name="Cochrane G."/>
            <person name="Meng A."/>
            <person name="Brown T."/>
            <person name="Cohen L."/>
        </authorList>
    </citation>
    <scope>NUCLEOTIDE SEQUENCE</scope>
    <source>
        <strain evidence="4">Ms1</strain>
    </source>
</reference>
<dbReference type="EMBL" id="HBFS01004962">
    <property type="protein sequence ID" value="CAD8910131.1"/>
    <property type="molecule type" value="Transcribed_RNA"/>
</dbReference>
<dbReference type="PROSITE" id="PS50103">
    <property type="entry name" value="ZF_C3H1"/>
    <property type="match status" value="1"/>
</dbReference>
<dbReference type="InterPro" id="IPR000571">
    <property type="entry name" value="Znf_CCCH"/>
</dbReference>